<name>A0A167BTQ7_9BACL</name>
<feature type="transmembrane region" description="Helical" evidence="1">
    <location>
        <begin position="34"/>
        <end position="52"/>
    </location>
</feature>
<comment type="caution">
    <text evidence="2">The sequence shown here is derived from an EMBL/GenBank/DDBJ whole genome shotgun (WGS) entry which is preliminary data.</text>
</comment>
<dbReference type="OrthoDB" id="1925744at2"/>
<sequence>MSNISKLLKWITFAMEAFFAIPVIGGTYILAQGWLPLGVAFLLHIAAIIFLLKDRRSIIGNGLGVITSIIGIIPILGWIMHAITAIVLLFEALAGSNNKPRY</sequence>
<evidence type="ECO:0000313" key="3">
    <source>
        <dbReference type="Proteomes" id="UP000077134"/>
    </source>
</evidence>
<evidence type="ECO:0000313" key="2">
    <source>
        <dbReference type="EMBL" id="OAB72431.1"/>
    </source>
</evidence>
<keyword evidence="1" id="KW-0812">Transmembrane</keyword>
<dbReference type="KEGG" id="pcx:LPB68_09705"/>
<evidence type="ECO:0000256" key="1">
    <source>
        <dbReference type="SAM" id="Phobius"/>
    </source>
</evidence>
<dbReference type="Proteomes" id="UP000077134">
    <property type="component" value="Unassembled WGS sequence"/>
</dbReference>
<proteinExistence type="predicted"/>
<protein>
    <submittedName>
        <fullName evidence="2">Uncharacterized protein</fullName>
    </submittedName>
</protein>
<gene>
    <name evidence="2" type="ORF">PNBC_16150</name>
</gene>
<dbReference type="STRING" id="1763538.LPB68_09705"/>
<keyword evidence="1" id="KW-1133">Transmembrane helix</keyword>
<keyword evidence="3" id="KW-1185">Reference proteome</keyword>
<feature type="transmembrane region" description="Helical" evidence="1">
    <location>
        <begin position="7"/>
        <end position="28"/>
    </location>
</feature>
<keyword evidence="1" id="KW-0472">Membrane</keyword>
<dbReference type="EMBL" id="LSFN01000035">
    <property type="protein sequence ID" value="OAB72431.1"/>
    <property type="molecule type" value="Genomic_DNA"/>
</dbReference>
<accession>A0A167BTQ7</accession>
<feature type="transmembrane region" description="Helical" evidence="1">
    <location>
        <begin position="64"/>
        <end position="90"/>
    </location>
</feature>
<dbReference type="RefSeq" id="WP_068659943.1">
    <property type="nucleotide sequence ID" value="NZ_CP017770.1"/>
</dbReference>
<organism evidence="2 3">
    <name type="scientific">Paenibacillus crassostreae</name>
    <dbReference type="NCBI Taxonomy" id="1763538"/>
    <lineage>
        <taxon>Bacteria</taxon>
        <taxon>Bacillati</taxon>
        <taxon>Bacillota</taxon>
        <taxon>Bacilli</taxon>
        <taxon>Bacillales</taxon>
        <taxon>Paenibacillaceae</taxon>
        <taxon>Paenibacillus</taxon>
    </lineage>
</organism>
<reference evidence="2 3" key="1">
    <citation type="submission" date="2016-02" db="EMBL/GenBank/DDBJ databases">
        <title>Paenibacillus sp. LPB0068, isolated from Crassostrea gigas.</title>
        <authorList>
            <person name="Shin S.-K."/>
            <person name="Yi H."/>
        </authorList>
    </citation>
    <scope>NUCLEOTIDE SEQUENCE [LARGE SCALE GENOMIC DNA]</scope>
    <source>
        <strain evidence="2 3">LPB0068</strain>
    </source>
</reference>
<dbReference type="AlphaFoldDB" id="A0A167BTQ7"/>